<dbReference type="EC" id="7.1.1.-" evidence="2"/>
<evidence type="ECO:0000313" key="3">
    <source>
        <dbReference type="EMBL" id="TGE34677.1"/>
    </source>
</evidence>
<dbReference type="PANTHER" id="PTHR33269">
    <property type="entry name" value="NADH-UBIQUINONE OXIDOREDUCTASE CHAIN 6"/>
    <property type="match status" value="1"/>
</dbReference>
<dbReference type="InterPro" id="IPR042106">
    <property type="entry name" value="Nuo/plastoQ_OxRdtase_6_NuoJ"/>
</dbReference>
<comment type="caution">
    <text evidence="3">The sequence shown here is derived from an EMBL/GenBank/DDBJ whole genome shotgun (WGS) entry which is preliminary data.</text>
</comment>
<dbReference type="InterPro" id="IPR001457">
    <property type="entry name" value="NADH_UbQ/plastoQ_OxRdtase_su6"/>
</dbReference>
<feature type="transmembrane region" description="Helical" evidence="2">
    <location>
        <begin position="146"/>
        <end position="163"/>
    </location>
</feature>
<dbReference type="GO" id="GO:0008137">
    <property type="term" value="F:NADH dehydrogenase (ubiquinone) activity"/>
    <property type="evidence" value="ECO:0007669"/>
    <property type="project" value="UniProtKB-UniRule"/>
</dbReference>
<comment type="function">
    <text evidence="2">NDH-1 shuttles electrons from NADH, via FMN and iron-sulfur (Fe-S) centers, to quinones in the respiratory chain. Couples the redox reaction to proton translocation (for every two electrons transferred, four hydrogen ions are translocated across the cytoplasmic membrane), and thus conserves the redox energy in a proton gradient.</text>
</comment>
<keyword evidence="4" id="KW-1185">Reference proteome</keyword>
<dbReference type="Pfam" id="PF00499">
    <property type="entry name" value="Oxidored_q3"/>
    <property type="match status" value="1"/>
</dbReference>
<keyword evidence="2" id="KW-0472">Membrane</keyword>
<gene>
    <name evidence="3" type="ORF">E4K67_29535</name>
</gene>
<dbReference type="AlphaFoldDB" id="A0A4Z0QY65"/>
<dbReference type="GO" id="GO:0048038">
    <property type="term" value="F:quinone binding"/>
    <property type="evidence" value="ECO:0007669"/>
    <property type="project" value="UniProtKB-UniRule"/>
</dbReference>
<comment type="similarity">
    <text evidence="1 2">Belongs to the complex I subunit 6 family.</text>
</comment>
<evidence type="ECO:0000256" key="2">
    <source>
        <dbReference type="RuleBase" id="RU004429"/>
    </source>
</evidence>
<dbReference type="GO" id="GO:0005886">
    <property type="term" value="C:plasma membrane"/>
    <property type="evidence" value="ECO:0007669"/>
    <property type="project" value="UniProtKB-SubCell"/>
</dbReference>
<proteinExistence type="inferred from homology"/>
<accession>A0A4Z0QY65</accession>
<dbReference type="RefSeq" id="WP_135553276.1">
    <property type="nucleotide sequence ID" value="NZ_SPQQ01000038.1"/>
</dbReference>
<sequence>MSTVVFFIFAILAIAAAWGVVTSKNIMHSALYLALSFSGVAVLYVLMNADYLAAVQLLIYTGGIAIMVVFAIMLTLRGEICDSNPENKVWGWGAIVSTLLFIMIALVILTNGDWRILPTPWTSGGSAADISLLLLTKFMIPFEAAAVLLTVALVGAVILAKGVKVSHESKQSK</sequence>
<feature type="transmembrane region" description="Helical" evidence="2">
    <location>
        <begin position="58"/>
        <end position="77"/>
    </location>
</feature>
<dbReference type="EMBL" id="SPQQ01000038">
    <property type="protein sequence ID" value="TGE34677.1"/>
    <property type="molecule type" value="Genomic_DNA"/>
</dbReference>
<comment type="caution">
    <text evidence="2">Lacks conserved residue(s) required for the propagation of feature annotation.</text>
</comment>
<organism evidence="3 4">
    <name type="scientific">Desulfosporosinus fructosivorans</name>
    <dbReference type="NCBI Taxonomy" id="2018669"/>
    <lineage>
        <taxon>Bacteria</taxon>
        <taxon>Bacillati</taxon>
        <taxon>Bacillota</taxon>
        <taxon>Clostridia</taxon>
        <taxon>Eubacteriales</taxon>
        <taxon>Desulfitobacteriaceae</taxon>
        <taxon>Desulfosporosinus</taxon>
    </lineage>
</organism>
<reference evidence="3 4" key="1">
    <citation type="submission" date="2019-03" db="EMBL/GenBank/DDBJ databases">
        <title>Draft Genome Sequence of Desulfosporosinus fructosivorans Strain 63.6F, Isolated from Marine Sediment in the Baltic Sea.</title>
        <authorList>
            <person name="Hausmann B."/>
            <person name="Vandieken V."/>
            <person name="Pjevac P."/>
            <person name="Schreck K."/>
            <person name="Herbold C.W."/>
            <person name="Loy A."/>
        </authorList>
    </citation>
    <scope>NUCLEOTIDE SEQUENCE [LARGE SCALE GENOMIC DNA]</scope>
    <source>
        <strain evidence="3 4">63.6F</strain>
    </source>
</reference>
<dbReference type="OrthoDB" id="9814997at2"/>
<keyword evidence="2" id="KW-0812">Transmembrane</keyword>
<keyword evidence="2" id="KW-1003">Cell membrane</keyword>
<evidence type="ECO:0000256" key="1">
    <source>
        <dbReference type="ARBA" id="ARBA00005698"/>
    </source>
</evidence>
<keyword evidence="2" id="KW-0874">Quinone</keyword>
<dbReference type="Gene3D" id="1.20.120.1200">
    <property type="entry name" value="NADH-ubiquinone/plastoquinone oxidoreductase chain 6, subunit NuoJ"/>
    <property type="match status" value="1"/>
</dbReference>
<protein>
    <recommendedName>
        <fullName evidence="2">NADH-quinone oxidoreductase subunit J</fullName>
        <ecNumber evidence="2">7.1.1.-</ecNumber>
    </recommendedName>
</protein>
<comment type="subcellular location">
    <subcellularLocation>
        <location evidence="2">Cell membrane</location>
        <topology evidence="2">Multi-pass membrane protein</topology>
    </subcellularLocation>
</comment>
<comment type="catalytic activity">
    <reaction evidence="2">
        <text>a quinone + NADH + 5 H(+)(in) = a quinol + NAD(+) + 4 H(+)(out)</text>
        <dbReference type="Rhea" id="RHEA:57888"/>
        <dbReference type="ChEBI" id="CHEBI:15378"/>
        <dbReference type="ChEBI" id="CHEBI:24646"/>
        <dbReference type="ChEBI" id="CHEBI:57540"/>
        <dbReference type="ChEBI" id="CHEBI:57945"/>
        <dbReference type="ChEBI" id="CHEBI:132124"/>
    </reaction>
</comment>
<keyword evidence="2" id="KW-0520">NAD</keyword>
<feature type="transmembrane region" description="Helical" evidence="2">
    <location>
        <begin position="89"/>
        <end position="109"/>
    </location>
</feature>
<name>A0A4Z0QY65_9FIRM</name>
<dbReference type="PANTHER" id="PTHR33269:SF17">
    <property type="entry name" value="NADH-UBIQUINONE OXIDOREDUCTASE CHAIN 6"/>
    <property type="match status" value="1"/>
</dbReference>
<evidence type="ECO:0000313" key="4">
    <source>
        <dbReference type="Proteomes" id="UP000298460"/>
    </source>
</evidence>
<dbReference type="Proteomes" id="UP000298460">
    <property type="component" value="Unassembled WGS sequence"/>
</dbReference>
<feature type="transmembrane region" description="Helical" evidence="2">
    <location>
        <begin position="29"/>
        <end position="46"/>
    </location>
</feature>
<keyword evidence="2" id="KW-1133">Transmembrane helix</keyword>